<dbReference type="PROSITE" id="PS50850">
    <property type="entry name" value="MFS"/>
    <property type="match status" value="1"/>
</dbReference>
<feature type="transmembrane region" description="Helical" evidence="6">
    <location>
        <begin position="171"/>
        <end position="190"/>
    </location>
</feature>
<keyword evidence="2" id="KW-0813">Transport</keyword>
<comment type="subcellular location">
    <subcellularLocation>
        <location evidence="1">Cell membrane</location>
        <topology evidence="1">Multi-pass membrane protein</topology>
    </subcellularLocation>
</comment>
<feature type="transmembrane region" description="Helical" evidence="6">
    <location>
        <begin position="81"/>
        <end position="100"/>
    </location>
</feature>
<dbReference type="Gene3D" id="1.20.1720.10">
    <property type="entry name" value="Multidrug resistance protein D"/>
    <property type="match status" value="1"/>
</dbReference>
<evidence type="ECO:0000256" key="3">
    <source>
        <dbReference type="ARBA" id="ARBA00022692"/>
    </source>
</evidence>
<name>A0ABY4PF68_9LACO</name>
<sequence>MADQVKLHGKKYWIFVLTLLAGTFTMSISQSALSTAYPTLMRYFHINASAVQWLTTGFMLIMTVMIPVSPWLLANIPFKKLFISLLIIFDVGTLLIIWAPNFGTMLLGRALEAVAVGVLFPSYQTVLLDITDEEQRGTVMGFAGLVMGSALAVGPIVSGVVLHFFAWQGVFILFFVVLTVVALIAIQTVLSPLSLQHSKLDIISVLSSFSFIGFLYVLTTSGKNLSWNKTLTIILLSSVVGLIIFIWRQLTNHQPLLQLRVLQTFNFDLAVLLTGFSYVSLIVVTIIFPLYYQNVLHLSPFISGIALVPGAVVLSVLNPLTGILADKLGFKLTLSIGTILIVIGWLGLFVLNENLTIWWLLLLAAIIEGGNAFVMMPATTMGANALPKQFISHGTAVITTLRQILGALGVALATILLALPSSAGSQLQRQQQQFHWTFGVFLIISVVDVFFAAIIRDVSIKSKK</sequence>
<feature type="domain" description="Major facilitator superfamily (MFS) profile" evidence="7">
    <location>
        <begin position="15"/>
        <end position="463"/>
    </location>
</feature>
<evidence type="ECO:0000259" key="7">
    <source>
        <dbReference type="PROSITE" id="PS50850"/>
    </source>
</evidence>
<feature type="transmembrane region" description="Helical" evidence="6">
    <location>
        <begin position="12"/>
        <end position="33"/>
    </location>
</feature>
<evidence type="ECO:0000256" key="4">
    <source>
        <dbReference type="ARBA" id="ARBA00022989"/>
    </source>
</evidence>
<dbReference type="EMBL" id="CP093365">
    <property type="protein sequence ID" value="UQS84181.1"/>
    <property type="molecule type" value="Genomic_DNA"/>
</dbReference>
<dbReference type="PANTHER" id="PTHR42718">
    <property type="entry name" value="MAJOR FACILITATOR SUPERFAMILY MULTIDRUG TRANSPORTER MFSC"/>
    <property type="match status" value="1"/>
</dbReference>
<dbReference type="SUPFAM" id="SSF103473">
    <property type="entry name" value="MFS general substrate transporter"/>
    <property type="match status" value="1"/>
</dbReference>
<keyword evidence="5 6" id="KW-0472">Membrane</keyword>
<dbReference type="InterPro" id="IPR020846">
    <property type="entry name" value="MFS_dom"/>
</dbReference>
<dbReference type="Proteomes" id="UP000831947">
    <property type="component" value="Chromosome"/>
</dbReference>
<dbReference type="RefSeq" id="WP_249513365.1">
    <property type="nucleotide sequence ID" value="NZ_CP093365.1"/>
</dbReference>
<gene>
    <name evidence="8" type="ORF">MOO47_03250</name>
</gene>
<keyword evidence="9" id="KW-1185">Reference proteome</keyword>
<evidence type="ECO:0000256" key="6">
    <source>
        <dbReference type="SAM" id="Phobius"/>
    </source>
</evidence>
<evidence type="ECO:0000256" key="2">
    <source>
        <dbReference type="ARBA" id="ARBA00022448"/>
    </source>
</evidence>
<evidence type="ECO:0000256" key="5">
    <source>
        <dbReference type="ARBA" id="ARBA00023136"/>
    </source>
</evidence>
<accession>A0ABY4PF68</accession>
<reference evidence="8 9" key="1">
    <citation type="journal article" date="2022" name="Int. J. Syst. Evol. Microbiol.">
        <title>Apilactobacillus apisilvae sp. nov., Nicolia spurrieriana gen. nov. sp. nov., Bombilactobacillus folatiphilus sp. nov. and Bombilactobacillus thymidiniphilus sp. nov., four new lactic acid bacterial isolates from stingless bees Tetragonula carbonaria and Austroplebeia australis.</title>
        <authorList>
            <person name="Oliphant S.A."/>
            <person name="Watson-Haigh N.S."/>
            <person name="Sumby K.M."/>
            <person name="Gardner J."/>
            <person name="Groom S."/>
            <person name="Jiranek V."/>
        </authorList>
    </citation>
    <scope>NUCLEOTIDE SEQUENCE [LARGE SCALE GENOMIC DNA]</scope>
    <source>
        <strain evidence="8 9">SG4_A1</strain>
    </source>
</reference>
<dbReference type="InterPro" id="IPR036259">
    <property type="entry name" value="MFS_trans_sf"/>
</dbReference>
<feature type="transmembrane region" description="Helical" evidence="6">
    <location>
        <begin position="231"/>
        <end position="248"/>
    </location>
</feature>
<organism evidence="8 9">
    <name type="scientific">Bombilactobacillus thymidiniphilus</name>
    <dbReference type="NCBI Taxonomy" id="2923363"/>
    <lineage>
        <taxon>Bacteria</taxon>
        <taxon>Bacillati</taxon>
        <taxon>Bacillota</taxon>
        <taxon>Bacilli</taxon>
        <taxon>Lactobacillales</taxon>
        <taxon>Lactobacillaceae</taxon>
        <taxon>Bombilactobacillus</taxon>
    </lineage>
</organism>
<feature type="transmembrane region" description="Helical" evidence="6">
    <location>
        <begin position="298"/>
        <end position="320"/>
    </location>
</feature>
<feature type="transmembrane region" description="Helical" evidence="6">
    <location>
        <begin position="434"/>
        <end position="455"/>
    </location>
</feature>
<dbReference type="InterPro" id="IPR011701">
    <property type="entry name" value="MFS"/>
</dbReference>
<feature type="transmembrane region" description="Helical" evidence="6">
    <location>
        <begin position="332"/>
        <end position="351"/>
    </location>
</feature>
<dbReference type="Pfam" id="PF07690">
    <property type="entry name" value="MFS_1"/>
    <property type="match status" value="1"/>
</dbReference>
<feature type="transmembrane region" description="Helical" evidence="6">
    <location>
        <begin position="53"/>
        <end position="74"/>
    </location>
</feature>
<dbReference type="Gene3D" id="1.20.1250.20">
    <property type="entry name" value="MFS general substrate transporter like domains"/>
    <property type="match status" value="1"/>
</dbReference>
<feature type="transmembrane region" description="Helical" evidence="6">
    <location>
        <begin position="404"/>
        <end position="422"/>
    </location>
</feature>
<keyword evidence="4 6" id="KW-1133">Transmembrane helix</keyword>
<evidence type="ECO:0000313" key="8">
    <source>
        <dbReference type="EMBL" id="UQS84181.1"/>
    </source>
</evidence>
<protein>
    <submittedName>
        <fullName evidence="8">MFS transporter</fullName>
    </submittedName>
</protein>
<feature type="transmembrane region" description="Helical" evidence="6">
    <location>
        <begin position="269"/>
        <end position="292"/>
    </location>
</feature>
<proteinExistence type="predicted"/>
<dbReference type="PANTHER" id="PTHR42718:SF9">
    <property type="entry name" value="MAJOR FACILITATOR SUPERFAMILY MULTIDRUG TRANSPORTER MFSC"/>
    <property type="match status" value="1"/>
</dbReference>
<evidence type="ECO:0000313" key="9">
    <source>
        <dbReference type="Proteomes" id="UP000831947"/>
    </source>
</evidence>
<evidence type="ECO:0000256" key="1">
    <source>
        <dbReference type="ARBA" id="ARBA00004651"/>
    </source>
</evidence>
<feature type="transmembrane region" description="Helical" evidence="6">
    <location>
        <begin position="357"/>
        <end position="383"/>
    </location>
</feature>
<dbReference type="PRINTS" id="PR01036">
    <property type="entry name" value="TCRTETB"/>
</dbReference>
<keyword evidence="3 6" id="KW-0812">Transmembrane</keyword>
<feature type="transmembrane region" description="Helical" evidence="6">
    <location>
        <begin position="139"/>
        <end position="165"/>
    </location>
</feature>
<feature type="transmembrane region" description="Helical" evidence="6">
    <location>
        <begin position="202"/>
        <end position="219"/>
    </location>
</feature>